<name>A0ABS4H3F4_9BACL</name>
<evidence type="ECO:0000256" key="1">
    <source>
        <dbReference type="SAM" id="Phobius"/>
    </source>
</evidence>
<dbReference type="EMBL" id="JAGGKP010000003">
    <property type="protein sequence ID" value="MBP1937036.1"/>
    <property type="molecule type" value="Genomic_DNA"/>
</dbReference>
<keyword evidence="1" id="KW-1133">Transmembrane helix</keyword>
<accession>A0ABS4H3F4</accession>
<proteinExistence type="predicted"/>
<keyword evidence="1" id="KW-0472">Membrane</keyword>
<dbReference type="Proteomes" id="UP001519273">
    <property type="component" value="Unassembled WGS sequence"/>
</dbReference>
<keyword evidence="3" id="KW-1185">Reference proteome</keyword>
<evidence type="ECO:0000313" key="3">
    <source>
        <dbReference type="Proteomes" id="UP001519273"/>
    </source>
</evidence>
<keyword evidence="1" id="KW-0812">Transmembrane</keyword>
<comment type="caution">
    <text evidence="2">The sequence shown here is derived from an EMBL/GenBank/DDBJ whole genome shotgun (WGS) entry which is preliminary data.</text>
</comment>
<feature type="transmembrane region" description="Helical" evidence="1">
    <location>
        <begin position="9"/>
        <end position="32"/>
    </location>
</feature>
<reference evidence="2 3" key="1">
    <citation type="submission" date="2021-03" db="EMBL/GenBank/DDBJ databases">
        <title>Genomic Encyclopedia of Type Strains, Phase IV (KMG-IV): sequencing the most valuable type-strain genomes for metagenomic binning, comparative biology and taxonomic classification.</title>
        <authorList>
            <person name="Goeker M."/>
        </authorList>
    </citation>
    <scope>NUCLEOTIDE SEQUENCE [LARGE SCALE GENOMIC DNA]</scope>
    <source>
        <strain evidence="2 3">DSM 23491</strain>
    </source>
</reference>
<sequence>MVKRHMDGALIRIVIVLIMTLDSWNGTLVWIANILLLCKDDRPLNGLCLMGEFFIYNHIMEGFECLG</sequence>
<gene>
    <name evidence="2" type="ORF">J2Z20_001918</name>
</gene>
<protein>
    <submittedName>
        <fullName evidence="2">Uncharacterized protein</fullName>
    </submittedName>
</protein>
<organism evidence="2 3">
    <name type="scientific">Paenibacillus sediminis</name>
    <dbReference type="NCBI Taxonomy" id="664909"/>
    <lineage>
        <taxon>Bacteria</taxon>
        <taxon>Bacillati</taxon>
        <taxon>Bacillota</taxon>
        <taxon>Bacilli</taxon>
        <taxon>Bacillales</taxon>
        <taxon>Paenibacillaceae</taxon>
        <taxon>Paenibacillus</taxon>
    </lineage>
</organism>
<evidence type="ECO:0000313" key="2">
    <source>
        <dbReference type="EMBL" id="MBP1937036.1"/>
    </source>
</evidence>